<keyword evidence="3" id="KW-1185">Reference proteome</keyword>
<gene>
    <name evidence="2" type="ORF">B0A48_04174</name>
</gene>
<accession>A0A1V8THL0</accession>
<organism evidence="2 3">
    <name type="scientific">Cryoendolithus antarcticus</name>
    <dbReference type="NCBI Taxonomy" id="1507870"/>
    <lineage>
        <taxon>Eukaryota</taxon>
        <taxon>Fungi</taxon>
        <taxon>Dikarya</taxon>
        <taxon>Ascomycota</taxon>
        <taxon>Pezizomycotina</taxon>
        <taxon>Dothideomycetes</taxon>
        <taxon>Dothideomycetidae</taxon>
        <taxon>Cladosporiales</taxon>
        <taxon>Cladosporiaceae</taxon>
        <taxon>Cryoendolithus</taxon>
    </lineage>
</organism>
<name>A0A1V8THL0_9PEZI</name>
<reference evidence="3" key="1">
    <citation type="submission" date="2017-03" db="EMBL/GenBank/DDBJ databases">
        <title>Genomes of endolithic fungi from Antarctica.</title>
        <authorList>
            <person name="Coleine C."/>
            <person name="Masonjones S."/>
            <person name="Stajich J.E."/>
        </authorList>
    </citation>
    <scope>NUCLEOTIDE SEQUENCE [LARGE SCALE GENOMIC DNA]</scope>
    <source>
        <strain evidence="3">CCFEE 5527</strain>
    </source>
</reference>
<evidence type="ECO:0000313" key="3">
    <source>
        <dbReference type="Proteomes" id="UP000192596"/>
    </source>
</evidence>
<feature type="region of interest" description="Disordered" evidence="1">
    <location>
        <begin position="507"/>
        <end position="533"/>
    </location>
</feature>
<evidence type="ECO:0000256" key="1">
    <source>
        <dbReference type="SAM" id="MobiDB-lite"/>
    </source>
</evidence>
<feature type="compositionally biased region" description="Basic residues" evidence="1">
    <location>
        <begin position="513"/>
        <end position="522"/>
    </location>
</feature>
<dbReference type="InParanoid" id="A0A1V8THL0"/>
<dbReference type="Proteomes" id="UP000192596">
    <property type="component" value="Unassembled WGS sequence"/>
</dbReference>
<protein>
    <submittedName>
        <fullName evidence="2">Uncharacterized protein</fullName>
    </submittedName>
</protein>
<dbReference type="EMBL" id="NAJO01000008">
    <property type="protein sequence ID" value="OQO10873.1"/>
    <property type="molecule type" value="Genomic_DNA"/>
</dbReference>
<comment type="caution">
    <text evidence="2">The sequence shown here is derived from an EMBL/GenBank/DDBJ whole genome shotgun (WGS) entry which is preliminary data.</text>
</comment>
<sequence>MSSWCGLGSSHDTHLTASSAITALSTTSSEDALSNWYGVTLPIGRQQAVKLPSGRQSATTFFTVVIEDIYPTPLLSDLQTKLFVLRPGRAHSRICFPIGTVYSKCWGIFNKTTPTQYIFVKDVSNDTYWIMLDAVTGKHPWCNTDYRTSRFGSIIDLACAELQSAWPTVSRREFELACGPLGFSVGGVRRNSSSLLESGLLEDHFNEDEYHRLASEYADEISKLRRPPKYALDDDSVLSIMQLLGLTTRADASRFIHRSWYGPCWWGHVNANTLFHDASQLSNGRATFYGLQLLASKIRNAPNAHIIVNRDLNRSHSMTLSRGRSLIGYEDDAYVGQDPDCYVAQENPPPPFDNGRRVPNDSSLVAISLVGDKPHITMPLGLLRLHGKTTRFMLVKDVSGDARKYMILFNASYQRTCILENDIDYPQIIRPARRKAYIEKGEKRFTAMEVDFEGVDEDGQVTFTETGIYRHGYHIAPVALVDDKLIHPGDLPPREGQAVWLSGRWSRPPAPKLSRKEKRLRKEKLSESRYLYR</sequence>
<evidence type="ECO:0000313" key="2">
    <source>
        <dbReference type="EMBL" id="OQO10873.1"/>
    </source>
</evidence>
<dbReference type="AlphaFoldDB" id="A0A1V8THL0"/>
<proteinExistence type="predicted"/>